<dbReference type="GeneID" id="43602911"/>
<keyword evidence="2" id="KW-0808">Transferase</keyword>
<feature type="domain" description="Protein kinase" evidence="1">
    <location>
        <begin position="149"/>
        <end position="343"/>
    </location>
</feature>
<evidence type="ECO:0000313" key="2">
    <source>
        <dbReference type="EMBL" id="RDL30717.1"/>
    </source>
</evidence>
<proteinExistence type="predicted"/>
<dbReference type="Gene3D" id="3.30.200.20">
    <property type="entry name" value="Phosphorylase Kinase, domain 1"/>
    <property type="match status" value="1"/>
</dbReference>
<dbReference type="AlphaFoldDB" id="A0A370TA73"/>
<keyword evidence="3" id="KW-1185">Reference proteome</keyword>
<reference evidence="2 3" key="1">
    <citation type="journal article" date="2018" name="IMA Fungus">
        <title>IMA Genome-F 9: Draft genome sequence of Annulohypoxylon stygium, Aspergillus mulundensis, Berkeleyomyces basicola (syn. Thielaviopsis basicola), Ceratocystis smalleyi, two Cercospora beticola strains, Coleophoma cylindrospora, Fusarium fracticaudum, Phialophora cf. hyalina, and Morchella septimelata.</title>
        <authorList>
            <person name="Wingfield B.D."/>
            <person name="Bills G.F."/>
            <person name="Dong Y."/>
            <person name="Huang W."/>
            <person name="Nel W.J."/>
            <person name="Swalarsk-Parry B.S."/>
            <person name="Vaghefi N."/>
            <person name="Wilken P.M."/>
            <person name="An Z."/>
            <person name="de Beer Z.W."/>
            <person name="De Vos L."/>
            <person name="Chen L."/>
            <person name="Duong T.A."/>
            <person name="Gao Y."/>
            <person name="Hammerbacher A."/>
            <person name="Kikkert J.R."/>
            <person name="Li Y."/>
            <person name="Li H."/>
            <person name="Li K."/>
            <person name="Li Q."/>
            <person name="Liu X."/>
            <person name="Ma X."/>
            <person name="Naidoo K."/>
            <person name="Pethybridge S.J."/>
            <person name="Sun J."/>
            <person name="Steenkamp E.T."/>
            <person name="van der Nest M.A."/>
            <person name="van Wyk S."/>
            <person name="Wingfield M.J."/>
            <person name="Xiong C."/>
            <person name="Yue Q."/>
            <person name="Zhang X."/>
        </authorList>
    </citation>
    <scope>NUCLEOTIDE SEQUENCE [LARGE SCALE GENOMIC DNA]</scope>
    <source>
        <strain evidence="2 3">BP 5553</strain>
    </source>
</reference>
<dbReference type="GO" id="GO:0004672">
    <property type="term" value="F:protein kinase activity"/>
    <property type="evidence" value="ECO:0007669"/>
    <property type="project" value="InterPro"/>
</dbReference>
<dbReference type="RefSeq" id="XP_031865093.1">
    <property type="nucleotide sequence ID" value="XM_032018685.1"/>
</dbReference>
<dbReference type="InterPro" id="IPR011009">
    <property type="entry name" value="Kinase-like_dom_sf"/>
</dbReference>
<dbReference type="InterPro" id="IPR000719">
    <property type="entry name" value="Prot_kinase_dom"/>
</dbReference>
<dbReference type="Gene3D" id="1.10.510.10">
    <property type="entry name" value="Transferase(Phosphotransferase) domain 1"/>
    <property type="match status" value="1"/>
</dbReference>
<accession>A0A370TA73</accession>
<organism evidence="2 3">
    <name type="scientific">Venustampulla echinocandica</name>
    <dbReference type="NCBI Taxonomy" id="2656787"/>
    <lineage>
        <taxon>Eukaryota</taxon>
        <taxon>Fungi</taxon>
        <taxon>Dikarya</taxon>
        <taxon>Ascomycota</taxon>
        <taxon>Pezizomycotina</taxon>
        <taxon>Leotiomycetes</taxon>
        <taxon>Helotiales</taxon>
        <taxon>Pleuroascaceae</taxon>
        <taxon>Venustampulla</taxon>
    </lineage>
</organism>
<protein>
    <submittedName>
        <fullName evidence="2">Protein kinase-like (PK-like)</fullName>
    </submittedName>
</protein>
<dbReference type="Proteomes" id="UP000254866">
    <property type="component" value="Unassembled WGS sequence"/>
</dbReference>
<dbReference type="OrthoDB" id="4062651at2759"/>
<name>A0A370TA73_9HELO</name>
<comment type="caution">
    <text evidence="2">The sequence shown here is derived from an EMBL/GenBank/DDBJ whole genome shotgun (WGS) entry which is preliminary data.</text>
</comment>
<sequence length="343" mass="38472">MATGEDRAQWEKNLDYYIQGVNGEIGQGYDFTIVCNSKRFVVAVWPGPLPDDQTTSLLSRYSKAVLADDEEEIQNVQDKIDDIIYEAGWQRFARLAPAIENGSPRSPIDLHSRLNPETFYFRLVIDGENTDIVQESPPPPKFRPFHLDIKFESNLPRYSAREVFVAKKLPGTGFIAKVSVNGQDMCCKVGTPIYGKAVQREYECLQKIAVSKHASSIRAPKLIGFIFDDDGGIIGILEEFIPHARTLGRMEGIQAISGGRRRKWAEQIRQSIDLLHEIGVVWGDGKPDNILINSETDDSCLVDFGGSFTDGWVDVELKETCRGDEQAVKKIIDFLAIDELLEC</sequence>
<keyword evidence="2" id="KW-0418">Kinase</keyword>
<dbReference type="SUPFAM" id="SSF56112">
    <property type="entry name" value="Protein kinase-like (PK-like)"/>
    <property type="match status" value="1"/>
</dbReference>
<gene>
    <name evidence="2" type="ORF">BP5553_10062</name>
</gene>
<dbReference type="EMBL" id="NPIC01000014">
    <property type="protein sequence ID" value="RDL30717.1"/>
    <property type="molecule type" value="Genomic_DNA"/>
</dbReference>
<dbReference type="GO" id="GO:0005524">
    <property type="term" value="F:ATP binding"/>
    <property type="evidence" value="ECO:0007669"/>
    <property type="project" value="InterPro"/>
</dbReference>
<evidence type="ECO:0000259" key="1">
    <source>
        <dbReference type="PROSITE" id="PS50011"/>
    </source>
</evidence>
<evidence type="ECO:0000313" key="3">
    <source>
        <dbReference type="Proteomes" id="UP000254866"/>
    </source>
</evidence>
<dbReference type="STRING" id="2656787.A0A370TA73"/>
<dbReference type="PROSITE" id="PS50011">
    <property type="entry name" value="PROTEIN_KINASE_DOM"/>
    <property type="match status" value="1"/>
</dbReference>